<dbReference type="PROSITE" id="PS00687">
    <property type="entry name" value="ALDEHYDE_DEHYDR_GLU"/>
    <property type="match status" value="1"/>
</dbReference>
<dbReference type="InterPro" id="IPR029510">
    <property type="entry name" value="Ald_DH_CS_GLU"/>
</dbReference>
<accession>A0ABZ3FY97</accession>
<comment type="similarity">
    <text evidence="3">Belongs to the aldehyde dehydrogenase family.</text>
</comment>
<dbReference type="Gene3D" id="3.40.309.10">
    <property type="entry name" value="Aldehyde Dehydrogenase, Chain A, domain 2"/>
    <property type="match status" value="1"/>
</dbReference>
<proteinExistence type="inferred from homology"/>
<gene>
    <name evidence="5" type="ORF">AAIK43_18345</name>
</gene>
<sequence length="490" mass="52660">MKNHEIPDGVLPKRLELFYGGQWHPPKNGVFVDTINPAYNTPICATPLSDAEDVDAAVRAAHAAFPAWADTLPTERAKYLCKAAQVIRAHAMPLAQLDSLNNGNPVSALARDAESAAELLEYFAGLATENKGETIPMGSGNLNFTVREPLGVVARIVAYNHPFMFAAVKMAAPLIAGNTVVIKAPDQAPLSILKLAELVGDIFPPGVVNFLCGNRTCGEALSKHKLVRKVTLVGSVGAGMAVARSAADDLKPILLELGGKNALIAYPDANKEALVEGIIGGMNFTWAGQSCGSTSRLFLHESIHDEILARVVDLVPHRHVPGIPTDPATTMGALVSKEQLTKVEGFLASALDEGARLVSGGKRPGSPDLKEGFFFEPTILADVTPGMRIANEEVFGPILSVLKWRDEDELFEAVNNVDFGLTGSIWTTDLDKAHRAARRIQTGYVWINNSSQHFLGAPFGGIKHSGIGREESFAEIAEFTYTKNINIKFR</sequence>
<dbReference type="SUPFAM" id="SSF53720">
    <property type="entry name" value="ALDH-like"/>
    <property type="match status" value="1"/>
</dbReference>
<dbReference type="InterPro" id="IPR016163">
    <property type="entry name" value="Ald_DH_C"/>
</dbReference>
<dbReference type="InterPro" id="IPR015590">
    <property type="entry name" value="Aldehyde_DH_dom"/>
</dbReference>
<dbReference type="Proteomes" id="UP001446337">
    <property type="component" value="Chromosome"/>
</dbReference>
<evidence type="ECO:0000313" key="5">
    <source>
        <dbReference type="EMBL" id="XAN13373.1"/>
    </source>
</evidence>
<dbReference type="PANTHER" id="PTHR11699">
    <property type="entry name" value="ALDEHYDE DEHYDROGENASE-RELATED"/>
    <property type="match status" value="1"/>
</dbReference>
<dbReference type="InterPro" id="IPR016162">
    <property type="entry name" value="Ald_DH_N"/>
</dbReference>
<reference evidence="5 6" key="1">
    <citation type="submission" date="2024-05" db="EMBL/GenBank/DDBJ databases">
        <title>Achromobacter denitrificans. BP1, complete genome.</title>
        <authorList>
            <person name="Zhang B."/>
        </authorList>
    </citation>
    <scope>NUCLEOTIDE SEQUENCE [LARGE SCALE GENOMIC DNA]</scope>
    <source>
        <strain evidence="5 6">BP1</strain>
    </source>
</reference>
<evidence type="ECO:0000256" key="1">
    <source>
        <dbReference type="ARBA" id="ARBA00023002"/>
    </source>
</evidence>
<organism evidence="5 6">
    <name type="scientific">Achromobacter denitrificans</name>
    <name type="common">Alcaligenes denitrificans</name>
    <dbReference type="NCBI Taxonomy" id="32002"/>
    <lineage>
        <taxon>Bacteria</taxon>
        <taxon>Pseudomonadati</taxon>
        <taxon>Pseudomonadota</taxon>
        <taxon>Betaproteobacteria</taxon>
        <taxon>Burkholderiales</taxon>
        <taxon>Alcaligenaceae</taxon>
        <taxon>Achromobacter</taxon>
    </lineage>
</organism>
<feature type="domain" description="Aldehyde dehydrogenase" evidence="4">
    <location>
        <begin position="27"/>
        <end position="485"/>
    </location>
</feature>
<evidence type="ECO:0000256" key="2">
    <source>
        <dbReference type="PROSITE-ProRule" id="PRU10007"/>
    </source>
</evidence>
<dbReference type="InterPro" id="IPR016161">
    <property type="entry name" value="Ald_DH/histidinol_DH"/>
</dbReference>
<name>A0ABZ3FY97_ACHDE</name>
<evidence type="ECO:0000259" key="4">
    <source>
        <dbReference type="Pfam" id="PF00171"/>
    </source>
</evidence>
<keyword evidence="1 3" id="KW-0560">Oxidoreductase</keyword>
<dbReference type="Pfam" id="PF00171">
    <property type="entry name" value="Aldedh"/>
    <property type="match status" value="1"/>
</dbReference>
<dbReference type="Gene3D" id="3.40.605.10">
    <property type="entry name" value="Aldehyde Dehydrogenase, Chain A, domain 1"/>
    <property type="match status" value="1"/>
</dbReference>
<dbReference type="RefSeq" id="WP_123787008.1">
    <property type="nucleotide sequence ID" value="NZ_CP154792.1"/>
</dbReference>
<dbReference type="EMBL" id="CP154792">
    <property type="protein sequence ID" value="XAN13373.1"/>
    <property type="molecule type" value="Genomic_DNA"/>
</dbReference>
<protein>
    <submittedName>
        <fullName evidence="5">Aldehyde dehydrogenase family protein</fullName>
    </submittedName>
</protein>
<feature type="active site" evidence="2">
    <location>
        <position position="256"/>
    </location>
</feature>
<evidence type="ECO:0000256" key="3">
    <source>
        <dbReference type="RuleBase" id="RU003345"/>
    </source>
</evidence>
<evidence type="ECO:0000313" key="6">
    <source>
        <dbReference type="Proteomes" id="UP001446337"/>
    </source>
</evidence>
<keyword evidence="6" id="KW-1185">Reference proteome</keyword>